<accession>A0A1H7VUW2</accession>
<protein>
    <submittedName>
        <fullName evidence="2">Uncharacterized protein</fullName>
    </submittedName>
</protein>
<dbReference type="OrthoDB" id="1119089at2"/>
<sequence>MRKLELCIFPIVTVIGIFIYLLDWPFGNELIILSLFGLSCLYFYFGFALFNNVSFREIFKKESYKNVSTKRIIGAIAAGFSISIVLLGMLFRVFRWPFGNQLLIIGVNFLNIVFIIGFVKIIKENRTFYKRLLIRVVFYAILGYVFLLLPSYAFLTLKYKNHPDYIEAVKQLDQDPENLELQKKEQIEYDKMIGE</sequence>
<evidence type="ECO:0000313" key="3">
    <source>
        <dbReference type="Proteomes" id="UP000198521"/>
    </source>
</evidence>
<evidence type="ECO:0000313" key="2">
    <source>
        <dbReference type="EMBL" id="SEM12548.1"/>
    </source>
</evidence>
<dbReference type="Proteomes" id="UP000198521">
    <property type="component" value="Unassembled WGS sequence"/>
</dbReference>
<dbReference type="EMBL" id="FOAB01000009">
    <property type="protein sequence ID" value="SEM12548.1"/>
    <property type="molecule type" value="Genomic_DNA"/>
</dbReference>
<feature type="transmembrane region" description="Helical" evidence="1">
    <location>
        <begin position="7"/>
        <end position="24"/>
    </location>
</feature>
<keyword evidence="1" id="KW-0812">Transmembrane</keyword>
<dbReference type="STRING" id="1038014.SAMN04487910_4192"/>
<dbReference type="AlphaFoldDB" id="A0A1H7VUW2"/>
<feature type="transmembrane region" description="Helical" evidence="1">
    <location>
        <begin position="30"/>
        <end position="51"/>
    </location>
</feature>
<feature type="transmembrane region" description="Helical" evidence="1">
    <location>
        <begin position="132"/>
        <end position="155"/>
    </location>
</feature>
<dbReference type="RefSeq" id="WP_091412009.1">
    <property type="nucleotide sequence ID" value="NZ_FOAB01000009.1"/>
</dbReference>
<feature type="transmembrane region" description="Helical" evidence="1">
    <location>
        <begin position="72"/>
        <end position="94"/>
    </location>
</feature>
<keyword evidence="1" id="KW-1133">Transmembrane helix</keyword>
<evidence type="ECO:0000256" key="1">
    <source>
        <dbReference type="SAM" id="Phobius"/>
    </source>
</evidence>
<keyword evidence="1" id="KW-0472">Membrane</keyword>
<keyword evidence="3" id="KW-1185">Reference proteome</keyword>
<organism evidence="2 3">
    <name type="scientific">Aquimarina amphilecti</name>
    <dbReference type="NCBI Taxonomy" id="1038014"/>
    <lineage>
        <taxon>Bacteria</taxon>
        <taxon>Pseudomonadati</taxon>
        <taxon>Bacteroidota</taxon>
        <taxon>Flavobacteriia</taxon>
        <taxon>Flavobacteriales</taxon>
        <taxon>Flavobacteriaceae</taxon>
        <taxon>Aquimarina</taxon>
    </lineage>
</organism>
<proteinExistence type="predicted"/>
<reference evidence="2 3" key="1">
    <citation type="submission" date="2016-10" db="EMBL/GenBank/DDBJ databases">
        <authorList>
            <person name="de Groot N.N."/>
        </authorList>
    </citation>
    <scope>NUCLEOTIDE SEQUENCE [LARGE SCALE GENOMIC DNA]</scope>
    <source>
        <strain evidence="2 3">DSM 25232</strain>
    </source>
</reference>
<gene>
    <name evidence="2" type="ORF">SAMN04487910_4192</name>
</gene>
<name>A0A1H7VUW2_AQUAM</name>
<feature type="transmembrane region" description="Helical" evidence="1">
    <location>
        <begin position="100"/>
        <end position="120"/>
    </location>
</feature>